<dbReference type="Pfam" id="PF18199">
    <property type="entry name" value="Dynein_C"/>
    <property type="match status" value="1"/>
</dbReference>
<name>A0A1I8GZ63_9PLAT</name>
<dbReference type="Proteomes" id="UP000095280">
    <property type="component" value="Unplaced"/>
</dbReference>
<proteinExistence type="predicted"/>
<protein>
    <submittedName>
        <fullName evidence="3">Dynein_C domain-containing protein</fullName>
    </submittedName>
</protein>
<reference evidence="3" key="1">
    <citation type="submission" date="2016-11" db="UniProtKB">
        <authorList>
            <consortium name="WormBaseParasite"/>
        </authorList>
    </citation>
    <scope>IDENTIFICATION</scope>
</reference>
<dbReference type="InterPro" id="IPR026983">
    <property type="entry name" value="DHC"/>
</dbReference>
<dbReference type="Gene3D" id="3.10.490.20">
    <property type="match status" value="1"/>
</dbReference>
<evidence type="ECO:0000259" key="1">
    <source>
        <dbReference type="Pfam" id="PF18199"/>
    </source>
</evidence>
<dbReference type="PANTHER" id="PTHR45703">
    <property type="entry name" value="DYNEIN HEAVY CHAIN"/>
    <property type="match status" value="1"/>
</dbReference>
<dbReference type="InterPro" id="IPR041228">
    <property type="entry name" value="Dynein_C"/>
</dbReference>
<dbReference type="InterPro" id="IPR043160">
    <property type="entry name" value="Dynein_C_barrel"/>
</dbReference>
<dbReference type="GO" id="GO:0007018">
    <property type="term" value="P:microtubule-based movement"/>
    <property type="evidence" value="ECO:0007669"/>
    <property type="project" value="InterPro"/>
</dbReference>
<dbReference type="GO" id="GO:0045505">
    <property type="term" value="F:dynein intermediate chain binding"/>
    <property type="evidence" value="ECO:0007669"/>
    <property type="project" value="InterPro"/>
</dbReference>
<dbReference type="GO" id="GO:0051959">
    <property type="term" value="F:dynein light intermediate chain binding"/>
    <property type="evidence" value="ECO:0007669"/>
    <property type="project" value="InterPro"/>
</dbReference>
<keyword evidence="2" id="KW-1185">Reference proteome</keyword>
<dbReference type="WBParaSite" id="maker-uti_cns_0003568-snap-gene-0.8-mRNA-1">
    <property type="protein sequence ID" value="maker-uti_cns_0003568-snap-gene-0.8-mRNA-1"/>
    <property type="gene ID" value="maker-uti_cns_0003568-snap-gene-0.8"/>
</dbReference>
<dbReference type="AlphaFoldDB" id="A0A1I8GZ63"/>
<evidence type="ECO:0000313" key="2">
    <source>
        <dbReference type="Proteomes" id="UP000095280"/>
    </source>
</evidence>
<organism evidence="2 3">
    <name type="scientific">Macrostomum lignano</name>
    <dbReference type="NCBI Taxonomy" id="282301"/>
    <lineage>
        <taxon>Eukaryota</taxon>
        <taxon>Metazoa</taxon>
        <taxon>Spiralia</taxon>
        <taxon>Lophotrochozoa</taxon>
        <taxon>Platyhelminthes</taxon>
        <taxon>Rhabditophora</taxon>
        <taxon>Macrostomorpha</taxon>
        <taxon>Macrostomida</taxon>
        <taxon>Macrostomidae</taxon>
        <taxon>Macrostomum</taxon>
    </lineage>
</organism>
<sequence>MEVCSTGLAKLGQPRTAPALETLTKVQQQQQPHPQQPAFAAWMMREFHLTQTLVTAVRDSLLSIKHALMDSASLGDCLSPEDTEAADDLQRFRLPARWSRLWGRGAPPPHYSLAGFLSDLTARQAQIDRALALGRARMPLYNLGLLAQPNTLLSLLLQEAAGRSPEAGLLISAELSSRDREHIRDPPTEGIFVHGLCLWNGCLEKGSWELLDAPPKAAGGFTPMPVLQLTCITQEARALAADPAKQGEVYSCPVYFSRHQQPAAAVSEAAAVSLPPQTPLFEVELRRDGVPSI</sequence>
<dbReference type="Gene3D" id="1.20.1270.280">
    <property type="match status" value="1"/>
</dbReference>
<feature type="domain" description="Dynein heavy chain C-terminal" evidence="1">
    <location>
        <begin position="23"/>
        <end position="259"/>
    </location>
</feature>
<evidence type="ECO:0000313" key="3">
    <source>
        <dbReference type="WBParaSite" id="maker-uti_cns_0003568-snap-gene-0.8-mRNA-1"/>
    </source>
</evidence>
<accession>A0A1I8GZ63</accession>
<dbReference type="GO" id="GO:0030286">
    <property type="term" value="C:dynein complex"/>
    <property type="evidence" value="ECO:0007669"/>
    <property type="project" value="InterPro"/>
</dbReference>
<dbReference type="PANTHER" id="PTHR45703:SF8">
    <property type="entry name" value="DYNEINS HEAVY CHAIN"/>
    <property type="match status" value="1"/>
</dbReference>